<protein>
    <recommendedName>
        <fullName evidence="1">RNase H type-1 domain-containing protein</fullName>
    </recommendedName>
</protein>
<dbReference type="InterPro" id="IPR036397">
    <property type="entry name" value="RNaseH_sf"/>
</dbReference>
<keyword evidence="3" id="KW-1185">Reference proteome</keyword>
<comment type="caution">
    <text evidence="2">The sequence shown here is derived from an EMBL/GenBank/DDBJ whole genome shotgun (WGS) entry which is preliminary data.</text>
</comment>
<sequence>MIWEDKWVPSLHDFKIASLRPYDTEATLVKHLINWEDSTWNFPLLRELFSDDEVEAIMRIPFSVHHHADSLVWHLSNNEEYVVKLGYHRYMANKRMIEAASSILKESEEFINVTTANTMNTRTTSAQMSWSPPPLNSIKINCDASFEKNRNFAGIAVVARNSYGVIVDGINAQVPASSTLAAECLALRLGSHLIERHGWQHVFLESDCKLAIEMINSLTPVYWEAKAIVSDIRKIVVSFPNVCLSYVGRLSNYVADWVAKATIKGTCPSNWMRQIPDDLFQMM</sequence>
<reference evidence="2 3" key="1">
    <citation type="journal article" date="2024" name="G3 (Bethesda)">
        <title>Genome assembly of Hibiscus sabdariffa L. provides insights into metabolisms of medicinal natural products.</title>
        <authorList>
            <person name="Kim T."/>
        </authorList>
    </citation>
    <scope>NUCLEOTIDE SEQUENCE [LARGE SCALE GENOMIC DNA]</scope>
    <source>
        <strain evidence="2">TK-2024</strain>
        <tissue evidence="2">Old leaves</tissue>
    </source>
</reference>
<dbReference type="SUPFAM" id="SSF53098">
    <property type="entry name" value="Ribonuclease H-like"/>
    <property type="match status" value="1"/>
</dbReference>
<dbReference type="CDD" id="cd06222">
    <property type="entry name" value="RNase_H_like"/>
    <property type="match status" value="1"/>
</dbReference>
<dbReference type="InterPro" id="IPR002156">
    <property type="entry name" value="RNaseH_domain"/>
</dbReference>
<dbReference type="Gene3D" id="3.30.420.10">
    <property type="entry name" value="Ribonuclease H-like superfamily/Ribonuclease H"/>
    <property type="match status" value="1"/>
</dbReference>
<name>A0ABR2S4N2_9ROSI</name>
<evidence type="ECO:0000313" key="3">
    <source>
        <dbReference type="Proteomes" id="UP001396334"/>
    </source>
</evidence>
<dbReference type="PANTHER" id="PTHR47074">
    <property type="entry name" value="BNAC02G40300D PROTEIN"/>
    <property type="match status" value="1"/>
</dbReference>
<accession>A0ABR2S4N2</accession>
<dbReference type="InterPro" id="IPR044730">
    <property type="entry name" value="RNase_H-like_dom_plant"/>
</dbReference>
<organism evidence="2 3">
    <name type="scientific">Hibiscus sabdariffa</name>
    <name type="common">roselle</name>
    <dbReference type="NCBI Taxonomy" id="183260"/>
    <lineage>
        <taxon>Eukaryota</taxon>
        <taxon>Viridiplantae</taxon>
        <taxon>Streptophyta</taxon>
        <taxon>Embryophyta</taxon>
        <taxon>Tracheophyta</taxon>
        <taxon>Spermatophyta</taxon>
        <taxon>Magnoliopsida</taxon>
        <taxon>eudicotyledons</taxon>
        <taxon>Gunneridae</taxon>
        <taxon>Pentapetalae</taxon>
        <taxon>rosids</taxon>
        <taxon>malvids</taxon>
        <taxon>Malvales</taxon>
        <taxon>Malvaceae</taxon>
        <taxon>Malvoideae</taxon>
        <taxon>Hibiscus</taxon>
    </lineage>
</organism>
<evidence type="ECO:0000259" key="1">
    <source>
        <dbReference type="Pfam" id="PF13456"/>
    </source>
</evidence>
<dbReference type="InterPro" id="IPR052929">
    <property type="entry name" value="RNase_H-like_EbsB-rel"/>
</dbReference>
<dbReference type="Pfam" id="PF13456">
    <property type="entry name" value="RVT_3"/>
    <property type="match status" value="1"/>
</dbReference>
<gene>
    <name evidence="2" type="ORF">V6N11_054501</name>
</gene>
<dbReference type="InterPro" id="IPR012337">
    <property type="entry name" value="RNaseH-like_sf"/>
</dbReference>
<dbReference type="Proteomes" id="UP001396334">
    <property type="component" value="Unassembled WGS sequence"/>
</dbReference>
<proteinExistence type="predicted"/>
<feature type="domain" description="RNase H type-1" evidence="1">
    <location>
        <begin position="141"/>
        <end position="261"/>
    </location>
</feature>
<evidence type="ECO:0000313" key="2">
    <source>
        <dbReference type="EMBL" id="KAK9020003.1"/>
    </source>
</evidence>
<dbReference type="EMBL" id="JBBPBN010000017">
    <property type="protein sequence ID" value="KAK9020003.1"/>
    <property type="molecule type" value="Genomic_DNA"/>
</dbReference>
<dbReference type="PANTHER" id="PTHR47074:SF11">
    <property type="entry name" value="REVERSE TRANSCRIPTASE-LIKE PROTEIN"/>
    <property type="match status" value="1"/>
</dbReference>